<keyword evidence="2" id="KW-1185">Reference proteome</keyword>
<comment type="caution">
    <text evidence="1">The sequence shown here is derived from an EMBL/GenBank/DDBJ whole genome shotgun (WGS) entry which is preliminary data.</text>
</comment>
<gene>
    <name evidence="1" type="ORF">F383_35378</name>
</gene>
<protein>
    <submittedName>
        <fullName evidence="1">Uncharacterized protein</fullName>
    </submittedName>
</protein>
<reference evidence="2" key="1">
    <citation type="submission" date="2014-09" db="EMBL/GenBank/DDBJ databases">
        <authorList>
            <person name="Mudge J."/>
            <person name="Ramaraj T."/>
            <person name="Lindquist I.E."/>
            <person name="Bharti A.K."/>
            <person name="Sundararajan A."/>
            <person name="Cameron C.T."/>
            <person name="Woodward J.E."/>
            <person name="May G.D."/>
            <person name="Brubaker C."/>
            <person name="Broadhvest J."/>
            <person name="Wilkins T.A."/>
        </authorList>
    </citation>
    <scope>NUCLEOTIDE SEQUENCE</scope>
    <source>
        <strain evidence="2">cv. AKA8401</strain>
    </source>
</reference>
<organism evidence="1 2">
    <name type="scientific">Gossypium arboreum</name>
    <name type="common">Tree cotton</name>
    <name type="synonym">Gossypium nanking</name>
    <dbReference type="NCBI Taxonomy" id="29729"/>
    <lineage>
        <taxon>Eukaryota</taxon>
        <taxon>Viridiplantae</taxon>
        <taxon>Streptophyta</taxon>
        <taxon>Embryophyta</taxon>
        <taxon>Tracheophyta</taxon>
        <taxon>Spermatophyta</taxon>
        <taxon>Magnoliopsida</taxon>
        <taxon>eudicotyledons</taxon>
        <taxon>Gunneridae</taxon>
        <taxon>Pentapetalae</taxon>
        <taxon>rosids</taxon>
        <taxon>malvids</taxon>
        <taxon>Malvales</taxon>
        <taxon>Malvaceae</taxon>
        <taxon>Malvoideae</taxon>
        <taxon>Gossypium</taxon>
    </lineage>
</organism>
<evidence type="ECO:0000313" key="1">
    <source>
        <dbReference type="EMBL" id="KHG07994.1"/>
    </source>
</evidence>
<proteinExistence type="predicted"/>
<dbReference type="EMBL" id="JRRC01486621">
    <property type="protein sequence ID" value="KHG07994.1"/>
    <property type="molecule type" value="Genomic_DNA"/>
</dbReference>
<dbReference type="Proteomes" id="UP000032142">
    <property type="component" value="Unassembled WGS sequence"/>
</dbReference>
<accession>A0A0B0N814</accession>
<sequence>MTYFCQHGQRHECVSQPRVSPKVPYDFKSVLSTNKAHRVVASRVTHVSSYHSQGTQAYLVAV</sequence>
<evidence type="ECO:0000313" key="2">
    <source>
        <dbReference type="Proteomes" id="UP000032142"/>
    </source>
</evidence>
<dbReference type="AlphaFoldDB" id="A0A0B0N814"/>
<name>A0A0B0N814_GOSAR</name>